<dbReference type="EMBL" id="CP016279">
    <property type="protein sequence ID" value="ANP55989.1"/>
    <property type="molecule type" value="Genomic_DNA"/>
</dbReference>
<protein>
    <submittedName>
        <fullName evidence="3">ABC-type amino acid transport substrate-binding protein</fullName>
    </submittedName>
</protein>
<evidence type="ECO:0000313" key="4">
    <source>
        <dbReference type="Proteomes" id="UP000092659"/>
    </source>
</evidence>
<evidence type="ECO:0000313" key="3">
    <source>
        <dbReference type="EMBL" id="MBP2051163.1"/>
    </source>
</evidence>
<proteinExistence type="predicted"/>
<evidence type="ECO:0000313" key="2">
    <source>
        <dbReference type="EMBL" id="ANP55989.1"/>
    </source>
</evidence>
<evidence type="ECO:0000256" key="1">
    <source>
        <dbReference type="SAM" id="MobiDB-lite"/>
    </source>
</evidence>
<dbReference type="RefSeq" id="WP_067316316.1">
    <property type="nucleotide sequence ID" value="NZ_CP016279.1"/>
</dbReference>
<sequence length="87" mass="9384">MFELEGRTVELGRIGELAMFTEPEFDVRITPDGALATATVRTDRLPAAFADTVVTAFAEAVRRGPEHGPETADSPSDEPDEDPSCAY</sequence>
<evidence type="ECO:0000313" key="5">
    <source>
        <dbReference type="Proteomes" id="UP001519309"/>
    </source>
</evidence>
<feature type="compositionally biased region" description="Basic and acidic residues" evidence="1">
    <location>
        <begin position="61"/>
        <end position="70"/>
    </location>
</feature>
<dbReference type="KEGG" id="sgs:AVL59_46000"/>
<gene>
    <name evidence="2" type="ORF">AVL59_46000</name>
    <name evidence="3" type="ORF">J2Z21_004113</name>
</gene>
<dbReference type="AlphaFoldDB" id="A0A1B1BB49"/>
<organism evidence="2 4">
    <name type="scientific">Streptomyces griseochromogenes</name>
    <dbReference type="NCBI Taxonomy" id="68214"/>
    <lineage>
        <taxon>Bacteria</taxon>
        <taxon>Bacillati</taxon>
        <taxon>Actinomycetota</taxon>
        <taxon>Actinomycetes</taxon>
        <taxon>Kitasatosporales</taxon>
        <taxon>Streptomycetaceae</taxon>
        <taxon>Streptomyces</taxon>
    </lineage>
</organism>
<dbReference type="Proteomes" id="UP000092659">
    <property type="component" value="Chromosome"/>
</dbReference>
<feature type="region of interest" description="Disordered" evidence="1">
    <location>
        <begin position="61"/>
        <end position="87"/>
    </location>
</feature>
<dbReference type="STRING" id="68214.AVL59_46000"/>
<reference evidence="2 4" key="1">
    <citation type="submission" date="2016-06" db="EMBL/GenBank/DDBJ databases">
        <title>Complete genome sequence of Streptomyces griseochromogenes ATCC 14511, the Blasticidin S producer.</title>
        <authorList>
            <person name="Wu L."/>
        </authorList>
    </citation>
    <scope>NUCLEOTIDE SEQUENCE [LARGE SCALE GENOMIC DNA]</scope>
    <source>
        <strain evidence="2 4">ATCC 14511</strain>
    </source>
</reference>
<keyword evidence="5" id="KW-1185">Reference proteome</keyword>
<dbReference type="EMBL" id="JAGGLP010000007">
    <property type="protein sequence ID" value="MBP2051163.1"/>
    <property type="molecule type" value="Genomic_DNA"/>
</dbReference>
<feature type="compositionally biased region" description="Acidic residues" evidence="1">
    <location>
        <begin position="75"/>
        <end position="87"/>
    </location>
</feature>
<reference evidence="3 5" key="2">
    <citation type="submission" date="2021-03" db="EMBL/GenBank/DDBJ databases">
        <title>Genomic Encyclopedia of Type Strains, Phase IV (KMG-IV): sequencing the most valuable type-strain genomes for metagenomic binning, comparative biology and taxonomic classification.</title>
        <authorList>
            <person name="Goeker M."/>
        </authorList>
    </citation>
    <scope>NUCLEOTIDE SEQUENCE [LARGE SCALE GENOMIC DNA]</scope>
    <source>
        <strain evidence="3 5">DSM 40499</strain>
    </source>
</reference>
<accession>A0A1B1BB49</accession>
<dbReference type="Proteomes" id="UP001519309">
    <property type="component" value="Unassembled WGS sequence"/>
</dbReference>
<name>A0A1B1BB49_9ACTN</name>